<sequence length="372" mass="41833">MSSGSLLEIARRRRAARPPPSTPVNTDTPSSPSPVPSLTSPQSQPDATPADATPNPFIGTSSSIIPQTERLKNFGERALKRIKLSDESQAEFRQYIETSSLDERHALQFIHTLQVEDLLNKEAEERNSAWKPSKALAKTLREYIWTLLLLPNIQYYAGTVENAVISAARSNKVKGLPAANSNESPELVKWLGREFSIFRSDMKSAVKASIEDGSEFCNIANLAEELLQHAPGVNHTLGLYHRLAFIRRHLRMFNHSIHDFWPKIDEELEELHDAGPEDFVESMKLNFEEDITIYEDPVKSTHRPCSDTFNDSCLKDLKTLSALAPKIQRVAARKRANKTKKRKQREPDVEEDEEPSADSLPADEGSIPEVEE</sequence>
<feature type="region of interest" description="Disordered" evidence="1">
    <location>
        <begin position="1"/>
        <end position="64"/>
    </location>
</feature>
<reference evidence="2" key="1">
    <citation type="submission" date="2020-05" db="EMBL/GenBank/DDBJ databases">
        <title>Mycena genomes resolve the evolution of fungal bioluminescence.</title>
        <authorList>
            <person name="Tsai I.J."/>
        </authorList>
    </citation>
    <scope>NUCLEOTIDE SEQUENCE</scope>
    <source>
        <strain evidence="2">160909Yilan</strain>
    </source>
</reference>
<organism evidence="2 3">
    <name type="scientific">Mycena sanguinolenta</name>
    <dbReference type="NCBI Taxonomy" id="230812"/>
    <lineage>
        <taxon>Eukaryota</taxon>
        <taxon>Fungi</taxon>
        <taxon>Dikarya</taxon>
        <taxon>Basidiomycota</taxon>
        <taxon>Agaricomycotina</taxon>
        <taxon>Agaricomycetes</taxon>
        <taxon>Agaricomycetidae</taxon>
        <taxon>Agaricales</taxon>
        <taxon>Marasmiineae</taxon>
        <taxon>Mycenaceae</taxon>
        <taxon>Mycena</taxon>
    </lineage>
</organism>
<name>A0A8H6XZ58_9AGAR</name>
<evidence type="ECO:0000313" key="3">
    <source>
        <dbReference type="Proteomes" id="UP000623467"/>
    </source>
</evidence>
<accession>A0A8H6XZ58</accession>
<gene>
    <name evidence="2" type="ORF">MSAN_01663800</name>
</gene>
<dbReference type="Proteomes" id="UP000623467">
    <property type="component" value="Unassembled WGS sequence"/>
</dbReference>
<protein>
    <submittedName>
        <fullName evidence="2">Uncharacterized protein</fullName>
    </submittedName>
</protein>
<evidence type="ECO:0000256" key="1">
    <source>
        <dbReference type="SAM" id="MobiDB-lite"/>
    </source>
</evidence>
<keyword evidence="3" id="KW-1185">Reference proteome</keyword>
<dbReference type="EMBL" id="JACAZH010000014">
    <property type="protein sequence ID" value="KAF7351015.1"/>
    <property type="molecule type" value="Genomic_DNA"/>
</dbReference>
<feature type="compositionally biased region" description="Low complexity" evidence="1">
    <location>
        <begin position="23"/>
        <end position="54"/>
    </location>
</feature>
<evidence type="ECO:0000313" key="2">
    <source>
        <dbReference type="EMBL" id="KAF7351015.1"/>
    </source>
</evidence>
<feature type="compositionally biased region" description="Basic residues" evidence="1">
    <location>
        <begin position="331"/>
        <end position="344"/>
    </location>
</feature>
<proteinExistence type="predicted"/>
<comment type="caution">
    <text evidence="2">The sequence shown here is derived from an EMBL/GenBank/DDBJ whole genome shotgun (WGS) entry which is preliminary data.</text>
</comment>
<dbReference type="OrthoDB" id="3050604at2759"/>
<feature type="region of interest" description="Disordered" evidence="1">
    <location>
        <begin position="331"/>
        <end position="372"/>
    </location>
</feature>
<dbReference type="AlphaFoldDB" id="A0A8H6XZ58"/>